<protein>
    <submittedName>
        <fullName evidence="1">Uncharacterized protein</fullName>
    </submittedName>
</protein>
<proteinExistence type="predicted"/>
<name>A0A7D9HQD9_PARCT</name>
<comment type="caution">
    <text evidence="1">The sequence shown here is derived from an EMBL/GenBank/DDBJ whole genome shotgun (WGS) entry which is preliminary data.</text>
</comment>
<gene>
    <name evidence="1" type="ORF">PACLA_8A002709</name>
</gene>
<organism evidence="1 2">
    <name type="scientific">Paramuricea clavata</name>
    <name type="common">Red gorgonian</name>
    <name type="synonym">Violescent sea-whip</name>
    <dbReference type="NCBI Taxonomy" id="317549"/>
    <lineage>
        <taxon>Eukaryota</taxon>
        <taxon>Metazoa</taxon>
        <taxon>Cnidaria</taxon>
        <taxon>Anthozoa</taxon>
        <taxon>Octocorallia</taxon>
        <taxon>Malacalcyonacea</taxon>
        <taxon>Plexauridae</taxon>
        <taxon>Paramuricea</taxon>
    </lineage>
</organism>
<dbReference type="AlphaFoldDB" id="A0A7D9HQD9"/>
<evidence type="ECO:0000313" key="1">
    <source>
        <dbReference type="EMBL" id="CAB3990935.1"/>
    </source>
</evidence>
<dbReference type="EMBL" id="CACRXK020001757">
    <property type="protein sequence ID" value="CAB3990935.1"/>
    <property type="molecule type" value="Genomic_DNA"/>
</dbReference>
<keyword evidence="2" id="KW-1185">Reference proteome</keyword>
<dbReference type="Proteomes" id="UP001152795">
    <property type="component" value="Unassembled WGS sequence"/>
</dbReference>
<accession>A0A7D9HQD9</accession>
<reference evidence="1" key="1">
    <citation type="submission" date="2020-04" db="EMBL/GenBank/DDBJ databases">
        <authorList>
            <person name="Alioto T."/>
            <person name="Alioto T."/>
            <person name="Gomez Garrido J."/>
        </authorList>
    </citation>
    <scope>NUCLEOTIDE SEQUENCE</scope>
    <source>
        <strain evidence="1">A484AB</strain>
    </source>
</reference>
<evidence type="ECO:0000313" key="2">
    <source>
        <dbReference type="Proteomes" id="UP001152795"/>
    </source>
</evidence>
<sequence>MELLKSLNTDNLQQMFNLVGLTRKPGHLMKFKKVLIQLQPLLSKQLSKQPSSFNCSNRCTCKFFYACPRFSIMNDTMAIKHSQQAKSQRITKEVDVGEVSKCEKRRKARREGKLEEKKRTDRKLRGEKELLKRTMLF</sequence>